<keyword evidence="1" id="KW-0732">Signal</keyword>
<dbReference type="VEuPathDB" id="HostDB:ENSMMUG00000052557"/>
<dbReference type="InParanoid" id="A0A5F8AI60"/>
<proteinExistence type="predicted"/>
<sequence length="102" mass="11516">MLARLVSFIYLFLRQGLSLLPRLECSGMITTHCNLKLLGSRNPPISASQVAGTSGVYHHTWLIIIILFLYRQGSYCVVRLILNSRPQVILPPQLLRALELEV</sequence>
<feature type="chain" id="PRO_5023917302" description="Secreted protein" evidence="1">
    <location>
        <begin position="19"/>
        <end position="102"/>
    </location>
</feature>
<dbReference type="PRINTS" id="PR02045">
    <property type="entry name" value="F138DOMAIN"/>
</dbReference>
<evidence type="ECO:0000256" key="1">
    <source>
        <dbReference type="SAM" id="SignalP"/>
    </source>
</evidence>
<reference evidence="2" key="3">
    <citation type="submission" date="2025-08" db="UniProtKB">
        <authorList>
            <consortium name="Ensembl"/>
        </authorList>
    </citation>
    <scope>IDENTIFICATION</scope>
    <source>
        <strain evidence="2">17573</strain>
    </source>
</reference>
<dbReference type="Bgee" id="ENSMMUG00000052557">
    <property type="expression patterns" value="Expressed in skeletal muscle tissue and 3 other cell types or tissues"/>
</dbReference>
<evidence type="ECO:0008006" key="4">
    <source>
        <dbReference type="Google" id="ProtNLM"/>
    </source>
</evidence>
<reference evidence="3" key="1">
    <citation type="journal article" date="2007" name="Science">
        <title>Evolutionary and biomedical insights from the rhesus macaque genome.</title>
        <authorList>
            <person name="Gibbs R.A."/>
            <person name="Rogers J."/>
            <person name="Katze M.G."/>
            <person name="Bumgarner R."/>
            <person name="Weinstock G.M."/>
            <person name="Mardis E.R."/>
            <person name="Remington K.A."/>
            <person name="Strausberg R.L."/>
            <person name="Venter J.C."/>
            <person name="Wilson R.K."/>
            <person name="Batzer M.A."/>
            <person name="Bustamante C.D."/>
            <person name="Eichler E.E."/>
            <person name="Hahn M.W."/>
            <person name="Hardison R.C."/>
            <person name="Makova K.D."/>
            <person name="Miller W."/>
            <person name="Milosavljevic A."/>
            <person name="Palermo R.E."/>
            <person name="Siepel A."/>
            <person name="Sikela J.M."/>
            <person name="Attaway T."/>
            <person name="Bell S."/>
            <person name="Bernard K.E."/>
            <person name="Buhay C.J."/>
            <person name="Chandrabose M.N."/>
            <person name="Dao M."/>
            <person name="Davis C."/>
            <person name="Delehaunty K.D."/>
            <person name="Ding Y."/>
            <person name="Dinh H.H."/>
            <person name="Dugan-Rocha S."/>
            <person name="Fulton L.A."/>
            <person name="Gabisi R.A."/>
            <person name="Garner T.T."/>
            <person name="Godfrey J."/>
            <person name="Hawes A.C."/>
            <person name="Hernandez J."/>
            <person name="Hines S."/>
            <person name="Holder M."/>
            <person name="Hume J."/>
            <person name="Jhangiani S.N."/>
            <person name="Joshi V."/>
            <person name="Khan Z.M."/>
            <person name="Kirkness E.F."/>
            <person name="Cree A."/>
            <person name="Fowler R.G."/>
            <person name="Lee S."/>
            <person name="Lewis L.R."/>
            <person name="Li Z."/>
            <person name="Liu Y.-S."/>
            <person name="Moore S.M."/>
            <person name="Muzny D."/>
            <person name="Nazareth L.V."/>
            <person name="Ngo D.N."/>
            <person name="Okwuonu G.O."/>
            <person name="Pai G."/>
            <person name="Parker D."/>
            <person name="Paul H.A."/>
            <person name="Pfannkoch C."/>
            <person name="Pohl C.S."/>
            <person name="Rogers Y.-H.C."/>
            <person name="Ruiz S.J."/>
            <person name="Sabo A."/>
            <person name="Santibanez J."/>
            <person name="Schneider B.W."/>
            <person name="Smith S.M."/>
            <person name="Sodergren E."/>
            <person name="Svatek A.F."/>
            <person name="Utterback T.R."/>
            <person name="Vattathil S."/>
            <person name="Warren W."/>
            <person name="White C.S."/>
            <person name="Chinwalla A.T."/>
            <person name="Feng Y."/>
            <person name="Halpern A.L."/>
            <person name="Hillier L.W."/>
            <person name="Huang X."/>
            <person name="Minx P."/>
            <person name="Nelson J.O."/>
            <person name="Pepin K.H."/>
            <person name="Qin X."/>
            <person name="Sutton G.G."/>
            <person name="Venter E."/>
            <person name="Walenz B.P."/>
            <person name="Wallis J.W."/>
            <person name="Worley K.C."/>
            <person name="Yang S.-P."/>
            <person name="Jones S.M."/>
            <person name="Marra M.A."/>
            <person name="Rocchi M."/>
            <person name="Schein J.E."/>
            <person name="Baertsch R."/>
            <person name="Clarke L."/>
            <person name="Csuros M."/>
            <person name="Glasscock J."/>
            <person name="Harris R.A."/>
            <person name="Havlak P."/>
            <person name="Jackson A.R."/>
            <person name="Jiang H."/>
            <person name="Liu Y."/>
            <person name="Messina D.N."/>
            <person name="Shen Y."/>
            <person name="Song H.X.-Z."/>
            <person name="Wylie T."/>
            <person name="Zhang L."/>
            <person name="Birney E."/>
            <person name="Han K."/>
            <person name="Konkel M.K."/>
            <person name="Lee J."/>
            <person name="Smit A.F.A."/>
            <person name="Ullmer B."/>
            <person name="Wang H."/>
            <person name="Xing J."/>
            <person name="Burhans R."/>
            <person name="Cheng Z."/>
            <person name="Karro J.E."/>
            <person name="Ma J."/>
            <person name="Raney B."/>
            <person name="She X."/>
            <person name="Cox M.J."/>
            <person name="Demuth J.P."/>
            <person name="Dumas L.J."/>
            <person name="Han S.-G."/>
            <person name="Hopkins J."/>
            <person name="Karimpour-Fard A."/>
            <person name="Kim Y.H."/>
            <person name="Pollack J.R."/>
            <person name="Vinar T."/>
            <person name="Addo-Quaye C."/>
            <person name="Degenhardt J."/>
            <person name="Denby A."/>
            <person name="Hubisz M.J."/>
            <person name="Indap A."/>
            <person name="Kosiol C."/>
            <person name="Lahn B.T."/>
            <person name="Lawson H.A."/>
            <person name="Marklein A."/>
            <person name="Nielsen R."/>
            <person name="Vallender E.J."/>
            <person name="Clark A.G."/>
            <person name="Ferguson B."/>
            <person name="Hernandez R.D."/>
            <person name="Hirani K."/>
            <person name="Kehrer-Sawatzki H."/>
            <person name="Kolb J."/>
            <person name="Patil S."/>
            <person name="Pu L.-L."/>
            <person name="Ren Y."/>
            <person name="Smith D.G."/>
            <person name="Wheeler D.A."/>
            <person name="Schenck I."/>
            <person name="Ball E.V."/>
            <person name="Chen R."/>
            <person name="Cooper D.N."/>
            <person name="Giardine B."/>
            <person name="Hsu F."/>
            <person name="Kent W.J."/>
            <person name="Lesk A."/>
            <person name="Nelson D.L."/>
            <person name="O'brien W.E."/>
            <person name="Pruefer K."/>
            <person name="Stenson P.D."/>
            <person name="Wallace J.C."/>
            <person name="Ke H."/>
            <person name="Liu X.-M."/>
            <person name="Wang P."/>
            <person name="Xiang A.P."/>
            <person name="Yang F."/>
            <person name="Barber G.P."/>
            <person name="Haussler D."/>
            <person name="Karolchik D."/>
            <person name="Kern A.D."/>
            <person name="Kuhn R.M."/>
            <person name="Smith K.E."/>
            <person name="Zwieg A.S."/>
        </authorList>
    </citation>
    <scope>NUCLEOTIDE SEQUENCE [LARGE SCALE GENOMIC DNA]</scope>
    <source>
        <strain evidence="3">17573</strain>
    </source>
</reference>
<accession>A0A5F8AI60</accession>
<dbReference type="PANTHER" id="PTHR12138">
    <property type="entry name" value="PRIMATE-EXPANDED PROTEIN FAMILY"/>
    <property type="match status" value="1"/>
</dbReference>
<dbReference type="Ensembl" id="ENSMMUT00000092674.1">
    <property type="protein sequence ID" value="ENSMMUP00000076658.1"/>
    <property type="gene ID" value="ENSMMUG00000052557.1"/>
</dbReference>
<evidence type="ECO:0000313" key="3">
    <source>
        <dbReference type="Proteomes" id="UP000006718"/>
    </source>
</evidence>
<dbReference type="Proteomes" id="UP000006718">
    <property type="component" value="Chromosome 8"/>
</dbReference>
<reference evidence="2" key="2">
    <citation type="submission" date="2019-01" db="EMBL/GenBank/DDBJ databases">
        <authorList>
            <person name="Graves T."/>
            <person name="Eichler E.E."/>
            <person name="Wilson R.K."/>
        </authorList>
    </citation>
    <scope>NUCLEOTIDE SEQUENCE [LARGE SCALE GENOMIC DNA]</scope>
    <source>
        <strain evidence="2">17573</strain>
    </source>
</reference>
<organism evidence="2 3">
    <name type="scientific">Macaca mulatta</name>
    <name type="common">Rhesus macaque</name>
    <dbReference type="NCBI Taxonomy" id="9544"/>
    <lineage>
        <taxon>Eukaryota</taxon>
        <taxon>Metazoa</taxon>
        <taxon>Chordata</taxon>
        <taxon>Craniata</taxon>
        <taxon>Vertebrata</taxon>
        <taxon>Euteleostomi</taxon>
        <taxon>Mammalia</taxon>
        <taxon>Eutheria</taxon>
        <taxon>Euarchontoglires</taxon>
        <taxon>Primates</taxon>
        <taxon>Haplorrhini</taxon>
        <taxon>Catarrhini</taxon>
        <taxon>Cercopithecidae</taxon>
        <taxon>Cercopithecinae</taxon>
        <taxon>Macaca</taxon>
    </lineage>
</organism>
<reference evidence="2" key="4">
    <citation type="submission" date="2025-09" db="UniProtKB">
        <authorList>
            <consortium name="Ensembl"/>
        </authorList>
    </citation>
    <scope>IDENTIFICATION</scope>
    <source>
        <strain evidence="2">17573</strain>
    </source>
</reference>
<protein>
    <recommendedName>
        <fullName evidence="4">Secreted protein</fullName>
    </recommendedName>
</protein>
<evidence type="ECO:0000313" key="2">
    <source>
        <dbReference type="Ensembl" id="ENSMMUP00000076658.1"/>
    </source>
</evidence>
<dbReference type="PANTHER" id="PTHR12138:SF154">
    <property type="entry name" value="PROTEIN-SERINE_THREONINE PHOSPHATASE"/>
    <property type="match status" value="1"/>
</dbReference>
<name>A0A5F8AI60_MACMU</name>
<dbReference type="GeneTree" id="ENSGT00940000166143"/>
<keyword evidence="3" id="KW-1185">Reference proteome</keyword>
<feature type="signal peptide" evidence="1">
    <location>
        <begin position="1"/>
        <end position="18"/>
    </location>
</feature>
<dbReference type="AlphaFoldDB" id="A0A5F8AI60"/>